<gene>
    <name evidence="1" type="ORF">FAZ15_03260</name>
</gene>
<evidence type="ECO:0000313" key="2">
    <source>
        <dbReference type="Proteomes" id="UP000306808"/>
    </source>
</evidence>
<sequence length="212" mass="24730">MKRLVILVEGDSELVFVNKFLNPYLVSHGLNISINAQKIITNNKLQQKGGNVSYRYLRNDLIRIESQGNVVITTLLDFFRLPNDFPGYSITHCEHIEQAMHLDLDSYPNYIPYIQKYEFETLLFSSIEGFEFLLDDTDKIDEIQRIINDYPNPEDINGGAITSPSNRLKRIFPYDKVNDSELICTEVSIETMRSKCPRFNNWINRLLTHNYN</sequence>
<organism evidence="1 2">
    <name type="scientific">Sphingobacterium olei</name>
    <dbReference type="NCBI Taxonomy" id="2571155"/>
    <lineage>
        <taxon>Bacteria</taxon>
        <taxon>Pseudomonadati</taxon>
        <taxon>Bacteroidota</taxon>
        <taxon>Sphingobacteriia</taxon>
        <taxon>Sphingobacteriales</taxon>
        <taxon>Sphingobacteriaceae</taxon>
        <taxon>Sphingobacterium</taxon>
    </lineage>
</organism>
<dbReference type="Proteomes" id="UP000306808">
    <property type="component" value="Unassembled WGS sequence"/>
</dbReference>
<keyword evidence="2" id="KW-1185">Reference proteome</keyword>
<dbReference type="InterPro" id="IPR025455">
    <property type="entry name" value="DUF4276"/>
</dbReference>
<dbReference type="OrthoDB" id="9801478at2"/>
<dbReference type="Pfam" id="PF14103">
    <property type="entry name" value="DUF4276"/>
    <property type="match status" value="1"/>
</dbReference>
<proteinExistence type="predicted"/>
<dbReference type="EMBL" id="SUME01000001">
    <property type="protein sequence ID" value="TJZ63311.1"/>
    <property type="molecule type" value="Genomic_DNA"/>
</dbReference>
<accession>A0A4U0P748</accession>
<dbReference type="AlphaFoldDB" id="A0A4U0P748"/>
<comment type="caution">
    <text evidence="1">The sequence shown here is derived from an EMBL/GenBank/DDBJ whole genome shotgun (WGS) entry which is preliminary data.</text>
</comment>
<protein>
    <submittedName>
        <fullName evidence="1">DUF4276 family protein</fullName>
    </submittedName>
</protein>
<name>A0A4U0P748_9SPHI</name>
<dbReference type="RefSeq" id="WP_136899855.1">
    <property type="nucleotide sequence ID" value="NZ_SUME01000001.1"/>
</dbReference>
<evidence type="ECO:0000313" key="1">
    <source>
        <dbReference type="EMBL" id="TJZ63311.1"/>
    </source>
</evidence>
<reference evidence="1 2" key="1">
    <citation type="submission" date="2019-04" db="EMBL/GenBank/DDBJ databases">
        <title>Sphingobacterium olei sp. nov., isolated from oil-contaminated soil.</title>
        <authorList>
            <person name="Liu B."/>
        </authorList>
    </citation>
    <scope>NUCLEOTIDE SEQUENCE [LARGE SCALE GENOMIC DNA]</scope>
    <source>
        <strain evidence="1 2">HAL-9</strain>
    </source>
</reference>